<comment type="caution">
    <text evidence="1">The sequence shown here is derived from an EMBL/GenBank/DDBJ whole genome shotgun (WGS) entry which is preliminary data.</text>
</comment>
<evidence type="ECO:0000313" key="2">
    <source>
        <dbReference type="Proteomes" id="UP000674084"/>
    </source>
</evidence>
<name>A0ABS5DQJ8_9PSEU</name>
<dbReference type="RefSeq" id="WP_210973578.1">
    <property type="nucleotide sequence ID" value="NZ_JAGPXE010000021.1"/>
</dbReference>
<gene>
    <name evidence="1" type="ORF">KBO27_31900</name>
</gene>
<accession>A0ABS5DQJ8</accession>
<proteinExistence type="predicted"/>
<keyword evidence="2" id="KW-1185">Reference proteome</keyword>
<organism evidence="1 2">
    <name type="scientific">Saccharopolyspora endophytica</name>
    <dbReference type="NCBI Taxonomy" id="543886"/>
    <lineage>
        <taxon>Bacteria</taxon>
        <taxon>Bacillati</taxon>
        <taxon>Actinomycetota</taxon>
        <taxon>Actinomycetes</taxon>
        <taxon>Pseudonocardiales</taxon>
        <taxon>Pseudonocardiaceae</taxon>
        <taxon>Saccharopolyspora</taxon>
    </lineage>
</organism>
<sequence>MTQFAQLSTLILGALLLVGLCAWLGRGYFGTPGKHGGGVEGSLRVSQLVDQTEREPRFATIAGDLAGELAELEQTAVLGPMRFGDSIDGHETGTARPYIGS</sequence>
<evidence type="ECO:0000313" key="1">
    <source>
        <dbReference type="EMBL" id="MBQ0928571.1"/>
    </source>
</evidence>
<dbReference type="EMBL" id="JAGPXE010000021">
    <property type="protein sequence ID" value="MBQ0928571.1"/>
    <property type="molecule type" value="Genomic_DNA"/>
</dbReference>
<dbReference type="Proteomes" id="UP000674084">
    <property type="component" value="Unassembled WGS sequence"/>
</dbReference>
<protein>
    <submittedName>
        <fullName evidence="1">Uncharacterized protein</fullName>
    </submittedName>
</protein>
<reference evidence="1 2" key="1">
    <citation type="submission" date="2021-04" db="EMBL/GenBank/DDBJ databases">
        <title>Whole-genome sequencing of Saccharopolyspora endophytica KCTC 19397.</title>
        <authorList>
            <person name="Ay H."/>
            <person name="Saygin H."/>
            <person name="Sahin N."/>
        </authorList>
    </citation>
    <scope>NUCLEOTIDE SEQUENCE [LARGE SCALE GENOMIC DNA]</scope>
    <source>
        <strain evidence="1 2">KCTC 19397</strain>
    </source>
</reference>